<name>A0ABP7BZL3_9ACTN</name>
<reference evidence="3" key="1">
    <citation type="journal article" date="2019" name="Int. J. Syst. Evol. Microbiol.">
        <title>The Global Catalogue of Microorganisms (GCM) 10K type strain sequencing project: providing services to taxonomists for standard genome sequencing and annotation.</title>
        <authorList>
            <consortium name="The Broad Institute Genomics Platform"/>
            <consortium name="The Broad Institute Genome Sequencing Center for Infectious Disease"/>
            <person name="Wu L."/>
            <person name="Ma J."/>
        </authorList>
    </citation>
    <scope>NUCLEOTIDE SEQUENCE [LARGE SCALE GENOMIC DNA]</scope>
    <source>
        <strain evidence="3">JCM 16904</strain>
    </source>
</reference>
<gene>
    <name evidence="2" type="ORF">GCM10022224_038890</name>
</gene>
<protein>
    <recommendedName>
        <fullName evidence="4">Secreted protein</fullName>
    </recommendedName>
</protein>
<sequence>MARPAAYGRLAVALTVTMAPNTMAPAANADKDPGAREFRHFRGIHSDRGFHTGRTDDGDGRNCRPRTFFRIHELSPRNFYVPRTQFVDGPGGSITVSVTREHQVTAFVEAANEKEKQAETKFAPAGTNTGTNTGPTVTAETVVERLRRLGLPHLQQRNKVFTGHEYTRKISDGMYGHMWYRVLGYRAAWSAWSVLGTCERRKVAAGIANVPSRVEGWRYWESRHPTFKHRKLSER</sequence>
<accession>A0ABP7BZL3</accession>
<feature type="compositionally biased region" description="Low complexity" evidence="1">
    <location>
        <begin position="123"/>
        <end position="135"/>
    </location>
</feature>
<proteinExistence type="predicted"/>
<dbReference type="RefSeq" id="WP_344879414.1">
    <property type="nucleotide sequence ID" value="NZ_BAAAZP010000075.1"/>
</dbReference>
<feature type="region of interest" description="Disordered" evidence="1">
    <location>
        <begin position="115"/>
        <end position="135"/>
    </location>
</feature>
<evidence type="ECO:0008006" key="4">
    <source>
        <dbReference type="Google" id="ProtNLM"/>
    </source>
</evidence>
<dbReference type="Proteomes" id="UP001500902">
    <property type="component" value="Unassembled WGS sequence"/>
</dbReference>
<evidence type="ECO:0000313" key="2">
    <source>
        <dbReference type="EMBL" id="GAA3670875.1"/>
    </source>
</evidence>
<evidence type="ECO:0000256" key="1">
    <source>
        <dbReference type="SAM" id="MobiDB-lite"/>
    </source>
</evidence>
<evidence type="ECO:0000313" key="3">
    <source>
        <dbReference type="Proteomes" id="UP001500902"/>
    </source>
</evidence>
<keyword evidence="3" id="KW-1185">Reference proteome</keyword>
<dbReference type="EMBL" id="BAAAZP010000075">
    <property type="protein sequence ID" value="GAA3670875.1"/>
    <property type="molecule type" value="Genomic_DNA"/>
</dbReference>
<comment type="caution">
    <text evidence="2">The sequence shown here is derived from an EMBL/GenBank/DDBJ whole genome shotgun (WGS) entry which is preliminary data.</text>
</comment>
<organism evidence="2 3">
    <name type="scientific">Nonomuraea antimicrobica</name>
    <dbReference type="NCBI Taxonomy" id="561173"/>
    <lineage>
        <taxon>Bacteria</taxon>
        <taxon>Bacillati</taxon>
        <taxon>Actinomycetota</taxon>
        <taxon>Actinomycetes</taxon>
        <taxon>Streptosporangiales</taxon>
        <taxon>Streptosporangiaceae</taxon>
        <taxon>Nonomuraea</taxon>
    </lineage>
</organism>